<proteinExistence type="predicted"/>
<keyword evidence="1" id="KW-0614">Plasmid</keyword>
<accession>A0A7U1E170</accession>
<organism evidence="1">
    <name type="scientific">Escherichia coli</name>
    <dbReference type="NCBI Taxonomy" id="562"/>
    <lineage>
        <taxon>Bacteria</taxon>
        <taxon>Pseudomonadati</taxon>
        <taxon>Pseudomonadota</taxon>
        <taxon>Gammaproteobacteria</taxon>
        <taxon>Enterobacterales</taxon>
        <taxon>Enterobacteriaceae</taxon>
        <taxon>Escherichia</taxon>
    </lineage>
</organism>
<dbReference type="EMBL" id="MW390526">
    <property type="protein sequence ID" value="QQZ46979.1"/>
    <property type="molecule type" value="Genomic_DNA"/>
</dbReference>
<geneLocation type="plasmid" evidence="1">
    <name>pESBL3171-IncF</name>
</geneLocation>
<sequence>MLHSAAHDTICCVISLTCDAPRRGGKQRYDYFLSVVHFRKVVIFQKVGSGGNGSPIITLCFYKSDFNFYWLT</sequence>
<evidence type="ECO:0000313" key="1">
    <source>
        <dbReference type="EMBL" id="QQZ46979.1"/>
    </source>
</evidence>
<name>A0A7U1E170_ECOLX</name>
<protein>
    <submittedName>
        <fullName evidence="1">Uncharacterized protein</fullName>
    </submittedName>
</protein>
<reference evidence="1" key="1">
    <citation type="journal article" date="2021" name="Sci. Rep.">
        <title>Antibiotic resistance plasmid composition and architecture in Escherichia coli isolates from meat.</title>
        <authorList>
            <person name="Darphorn T.S."/>
            <person name="Bel K."/>
            <person name="Koenders-van Sint Anneland B.B."/>
            <person name="Brul S."/>
            <person name="Ter Kuile B.H."/>
        </authorList>
    </citation>
    <scope>NUCLEOTIDE SEQUENCE</scope>
    <source>
        <strain evidence="1">ESBL3171</strain>
    </source>
</reference>
<dbReference type="AlphaFoldDB" id="A0A7U1E170"/>